<dbReference type="PANTHER" id="PTHR30250:SF10">
    <property type="entry name" value="LIPOPOLYSACCHARIDE BIOSYNTHESIS PROTEIN WZXC"/>
    <property type="match status" value="1"/>
</dbReference>
<dbReference type="RefSeq" id="WP_377360870.1">
    <property type="nucleotide sequence ID" value="NZ_JBHTCM010000028.1"/>
</dbReference>
<evidence type="ECO:0000256" key="2">
    <source>
        <dbReference type="ARBA" id="ARBA00007430"/>
    </source>
</evidence>
<feature type="transmembrane region" description="Helical" evidence="7">
    <location>
        <begin position="286"/>
        <end position="313"/>
    </location>
</feature>
<accession>A0ABW2L172</accession>
<evidence type="ECO:0000256" key="1">
    <source>
        <dbReference type="ARBA" id="ARBA00004651"/>
    </source>
</evidence>
<feature type="transmembrane region" description="Helical" evidence="7">
    <location>
        <begin position="381"/>
        <end position="399"/>
    </location>
</feature>
<feature type="transmembrane region" description="Helical" evidence="7">
    <location>
        <begin position="80"/>
        <end position="105"/>
    </location>
</feature>
<evidence type="ECO:0000256" key="7">
    <source>
        <dbReference type="SAM" id="Phobius"/>
    </source>
</evidence>
<evidence type="ECO:0000313" key="9">
    <source>
        <dbReference type="Proteomes" id="UP001596456"/>
    </source>
</evidence>
<evidence type="ECO:0000313" key="8">
    <source>
        <dbReference type="EMBL" id="MFC7335320.1"/>
    </source>
</evidence>
<feature type="transmembrane region" description="Helical" evidence="7">
    <location>
        <begin position="352"/>
        <end position="375"/>
    </location>
</feature>
<dbReference type="Proteomes" id="UP001596456">
    <property type="component" value="Unassembled WGS sequence"/>
</dbReference>
<comment type="similarity">
    <text evidence="2">Belongs to the polysaccharide synthase family.</text>
</comment>
<feature type="transmembrane region" description="Helical" evidence="7">
    <location>
        <begin position="411"/>
        <end position="431"/>
    </location>
</feature>
<organism evidence="8 9">
    <name type="scientific">Rhodocista pekingensis</name>
    <dbReference type="NCBI Taxonomy" id="201185"/>
    <lineage>
        <taxon>Bacteria</taxon>
        <taxon>Pseudomonadati</taxon>
        <taxon>Pseudomonadota</taxon>
        <taxon>Alphaproteobacteria</taxon>
        <taxon>Rhodospirillales</taxon>
        <taxon>Azospirillaceae</taxon>
        <taxon>Rhodocista</taxon>
    </lineage>
</organism>
<evidence type="ECO:0000256" key="4">
    <source>
        <dbReference type="ARBA" id="ARBA00022692"/>
    </source>
</evidence>
<evidence type="ECO:0000256" key="5">
    <source>
        <dbReference type="ARBA" id="ARBA00022989"/>
    </source>
</evidence>
<comment type="subcellular location">
    <subcellularLocation>
        <location evidence="1">Cell membrane</location>
        <topology evidence="1">Multi-pass membrane protein</topology>
    </subcellularLocation>
</comment>
<keyword evidence="5 7" id="KW-1133">Transmembrane helix</keyword>
<feature type="transmembrane region" description="Helical" evidence="7">
    <location>
        <begin position="446"/>
        <end position="468"/>
    </location>
</feature>
<reference evidence="9" key="1">
    <citation type="journal article" date="2019" name="Int. J. Syst. Evol. Microbiol.">
        <title>The Global Catalogue of Microorganisms (GCM) 10K type strain sequencing project: providing services to taxonomists for standard genome sequencing and annotation.</title>
        <authorList>
            <consortium name="The Broad Institute Genomics Platform"/>
            <consortium name="The Broad Institute Genome Sequencing Center for Infectious Disease"/>
            <person name="Wu L."/>
            <person name="Ma J."/>
        </authorList>
    </citation>
    <scope>NUCLEOTIDE SEQUENCE [LARGE SCALE GENOMIC DNA]</scope>
    <source>
        <strain evidence="9">CGMCC 1.16275</strain>
    </source>
</reference>
<dbReference type="PANTHER" id="PTHR30250">
    <property type="entry name" value="PST FAMILY PREDICTED COLANIC ACID TRANSPORTER"/>
    <property type="match status" value="1"/>
</dbReference>
<feature type="transmembrane region" description="Helical" evidence="7">
    <location>
        <begin position="12"/>
        <end position="36"/>
    </location>
</feature>
<keyword evidence="9" id="KW-1185">Reference proteome</keyword>
<sequence length="496" mass="52591">MSEVGRAMARGAAWMVLMRLSVRALGLVSMVILARLLSPGDFGVVALALVFLAALEALSEFGFDLALIRIADPDRTYYDTVWTLSLIKGAVVAAAMAALAVPAASLTGEPAVTSILLALAVLPLIEGLQNPGIVDFRREMRFDREFRFRMVERLAGFAVTLPLAVAWESYWALVAGMVAGRVAATVASYRMSPRRPRPDLSRAREILGFSRWIVASSGVHFLNQRMDDLVIGRLVGTAALGAYSLGKDIGSMTTNELLMPISRALYPGFARIADDRDGLIASYMDVLSLSLLLGVPTAIGIALTADLIVAIALTPDWAAVAPIIAIFALAGAVQMVAANAHPVLLALGRPNMSFAFTAGTAAIGLPALVPVTLWYGAEGAAWSIMVRQAVLTILFLLAVRHLLRPAAGRYLAALWRPVLGNLAMAGAVFWLRRDLAAAALPASVEALLAVTAGAVTYGVTVLLLWWAAGRPAGMEALLLSRLRGRLGLRRVPAAAP</sequence>
<keyword evidence="6 7" id="KW-0472">Membrane</keyword>
<comment type="caution">
    <text evidence="8">The sequence shown here is derived from an EMBL/GenBank/DDBJ whole genome shotgun (WGS) entry which is preliminary data.</text>
</comment>
<feature type="transmembrane region" description="Helical" evidence="7">
    <location>
        <begin position="150"/>
        <end position="167"/>
    </location>
</feature>
<protein>
    <submittedName>
        <fullName evidence="8">Lipopolysaccharide biosynthesis protein</fullName>
    </submittedName>
</protein>
<evidence type="ECO:0000256" key="6">
    <source>
        <dbReference type="ARBA" id="ARBA00023136"/>
    </source>
</evidence>
<feature type="transmembrane region" description="Helical" evidence="7">
    <location>
        <begin position="42"/>
        <end position="68"/>
    </location>
</feature>
<feature type="transmembrane region" description="Helical" evidence="7">
    <location>
        <begin position="111"/>
        <end position="129"/>
    </location>
</feature>
<dbReference type="CDD" id="cd13127">
    <property type="entry name" value="MATE_tuaB_like"/>
    <property type="match status" value="1"/>
</dbReference>
<name>A0ABW2L172_9PROT</name>
<keyword evidence="3" id="KW-1003">Cell membrane</keyword>
<proteinExistence type="inferred from homology"/>
<feature type="transmembrane region" description="Helical" evidence="7">
    <location>
        <begin position="319"/>
        <end position="340"/>
    </location>
</feature>
<dbReference type="Pfam" id="PF13440">
    <property type="entry name" value="Polysacc_synt_3"/>
    <property type="match status" value="1"/>
</dbReference>
<evidence type="ECO:0000256" key="3">
    <source>
        <dbReference type="ARBA" id="ARBA00022475"/>
    </source>
</evidence>
<dbReference type="EMBL" id="JBHTCM010000028">
    <property type="protein sequence ID" value="MFC7335320.1"/>
    <property type="molecule type" value="Genomic_DNA"/>
</dbReference>
<keyword evidence="4 7" id="KW-0812">Transmembrane</keyword>
<dbReference type="InterPro" id="IPR050833">
    <property type="entry name" value="Poly_Biosynth_Transport"/>
</dbReference>
<gene>
    <name evidence="8" type="ORF">ACFQPS_19285</name>
</gene>